<organism evidence="7 8">
    <name type="scientific">Orenia metallireducens</name>
    <dbReference type="NCBI Taxonomy" id="1413210"/>
    <lineage>
        <taxon>Bacteria</taxon>
        <taxon>Bacillati</taxon>
        <taxon>Bacillota</taxon>
        <taxon>Clostridia</taxon>
        <taxon>Halanaerobiales</taxon>
        <taxon>Halobacteroidaceae</taxon>
        <taxon>Orenia</taxon>
    </lineage>
</organism>
<keyword evidence="8" id="KW-1185">Reference proteome</keyword>
<feature type="transmembrane region" description="Helical" evidence="6">
    <location>
        <begin position="354"/>
        <end position="373"/>
    </location>
</feature>
<feature type="transmembrane region" description="Helical" evidence="6">
    <location>
        <begin position="319"/>
        <end position="342"/>
    </location>
</feature>
<evidence type="ECO:0000256" key="6">
    <source>
        <dbReference type="SAM" id="Phobius"/>
    </source>
</evidence>
<dbReference type="Pfam" id="PF02133">
    <property type="entry name" value="Transp_cyt_pur"/>
    <property type="match status" value="1"/>
</dbReference>
<evidence type="ECO:0000256" key="2">
    <source>
        <dbReference type="ARBA" id="ARBA00008974"/>
    </source>
</evidence>
<evidence type="ECO:0000256" key="1">
    <source>
        <dbReference type="ARBA" id="ARBA00004141"/>
    </source>
</evidence>
<dbReference type="PANTHER" id="PTHR30618">
    <property type="entry name" value="NCS1 FAMILY PURINE/PYRIMIDINE TRANSPORTER"/>
    <property type="match status" value="1"/>
</dbReference>
<dbReference type="GO" id="GO:0015205">
    <property type="term" value="F:nucleobase transmembrane transporter activity"/>
    <property type="evidence" value="ECO:0007669"/>
    <property type="project" value="TreeGrafter"/>
</dbReference>
<feature type="transmembrane region" description="Helical" evidence="6">
    <location>
        <begin position="234"/>
        <end position="254"/>
    </location>
</feature>
<dbReference type="Gene3D" id="1.10.4160.10">
    <property type="entry name" value="Hydantoin permease"/>
    <property type="match status" value="1"/>
</dbReference>
<evidence type="ECO:0000313" key="8">
    <source>
        <dbReference type="Proteomes" id="UP000219573"/>
    </source>
</evidence>
<dbReference type="PANTHER" id="PTHR30618:SF0">
    <property type="entry name" value="PURINE-URACIL PERMEASE NCS1"/>
    <property type="match status" value="1"/>
</dbReference>
<feature type="transmembrane region" description="Helical" evidence="6">
    <location>
        <begin position="48"/>
        <end position="69"/>
    </location>
</feature>
<feature type="transmembrane region" description="Helical" evidence="6">
    <location>
        <begin position="274"/>
        <end position="299"/>
    </location>
</feature>
<dbReference type="EMBL" id="OBDZ01000028">
    <property type="protein sequence ID" value="SNY41317.1"/>
    <property type="molecule type" value="Genomic_DNA"/>
</dbReference>
<dbReference type="InterPro" id="IPR045225">
    <property type="entry name" value="Uracil/uridine/allantoin_perm"/>
</dbReference>
<name>A0A285I096_9FIRM</name>
<evidence type="ECO:0000256" key="3">
    <source>
        <dbReference type="ARBA" id="ARBA00022692"/>
    </source>
</evidence>
<dbReference type="AlphaFoldDB" id="A0A285I096"/>
<feature type="transmembrane region" description="Helical" evidence="6">
    <location>
        <begin position="379"/>
        <end position="403"/>
    </location>
</feature>
<evidence type="ECO:0000256" key="4">
    <source>
        <dbReference type="ARBA" id="ARBA00022989"/>
    </source>
</evidence>
<feature type="transmembrane region" description="Helical" evidence="6">
    <location>
        <begin position="157"/>
        <end position="180"/>
    </location>
</feature>
<gene>
    <name evidence="7" type="ORF">SAMN06265827_12832</name>
</gene>
<keyword evidence="3 6" id="KW-0812">Transmembrane</keyword>
<proteinExistence type="inferred from homology"/>
<evidence type="ECO:0000256" key="5">
    <source>
        <dbReference type="ARBA" id="ARBA00023136"/>
    </source>
</evidence>
<dbReference type="Proteomes" id="UP000219573">
    <property type="component" value="Unassembled WGS sequence"/>
</dbReference>
<evidence type="ECO:0000313" key="7">
    <source>
        <dbReference type="EMBL" id="SNY41317.1"/>
    </source>
</evidence>
<dbReference type="CDD" id="cd11485">
    <property type="entry name" value="SLC-NCS1sbd_YbbW-like"/>
    <property type="match status" value="1"/>
</dbReference>
<dbReference type="RefSeq" id="WP_172431976.1">
    <property type="nucleotide sequence ID" value="NZ_OBDZ01000028.1"/>
</dbReference>
<sequence>MSIKTQREVNGLYELTESATKRITGSKYYNKDLAPTKLNQRSWKTHNIAALWVGMSVCIPTYMMASGLMAAGLSWWQAILNILIGNLIVLIPMQLNSHAGTKYGIPYPVFARLSFGVKGANIAAMARGLIGAGWFGIQTWIGGGALNSVLAALSPAWANWSGGIWVSFLIFWALNVWIAYKGPETIKFMESWGAPILGFLSLSLMAWAYFSVKSHGHGVMEILNMPANYSQGDFWKIFLGGLTANIAFWSTLALNIPDFSRYAKSQKDQFMGQLLGLPLTMAAFAFVGVFVTGATGIIFNEFIWDPVAVIAKIGSPAAAIFGAVGVVVATLTTNIAANVVATANDISNLKPDKISFSTGALITGFLGIAIMPWKLLSSAGAYIFGWLGTYGILLAPLAGIYIADYYIYRKKQIHVEDLFKGKDSRYWYQNGYNQKAIQVWVLCALPAVMGKFINSLAFLAESGWIIGFLLSIIIYPLMMKDEQNSVLSEKENLTITEFITEEVI</sequence>
<keyword evidence="4 6" id="KW-1133">Transmembrane helix</keyword>
<reference evidence="8" key="1">
    <citation type="submission" date="2017-09" db="EMBL/GenBank/DDBJ databases">
        <authorList>
            <person name="Varghese N."/>
            <person name="Submissions S."/>
        </authorList>
    </citation>
    <scope>NUCLEOTIDE SEQUENCE [LARGE SCALE GENOMIC DNA]</scope>
    <source>
        <strain evidence="8">MSL47</strain>
    </source>
</reference>
<comment type="similarity">
    <text evidence="2">Belongs to the purine-cytosine permease (2.A.39) family.</text>
</comment>
<feature type="transmembrane region" description="Helical" evidence="6">
    <location>
        <begin position="456"/>
        <end position="478"/>
    </location>
</feature>
<feature type="transmembrane region" description="Helical" evidence="6">
    <location>
        <begin position="115"/>
        <end position="137"/>
    </location>
</feature>
<comment type="subcellular location">
    <subcellularLocation>
        <location evidence="1">Membrane</location>
        <topology evidence="1">Multi-pass membrane protein</topology>
    </subcellularLocation>
</comment>
<keyword evidence="5 6" id="KW-0472">Membrane</keyword>
<protein>
    <submittedName>
        <fullName evidence="7">Nucleobase:cation symporter-1, NCS1 family</fullName>
    </submittedName>
</protein>
<dbReference type="InterPro" id="IPR001248">
    <property type="entry name" value="Pur-cyt_permease"/>
</dbReference>
<feature type="transmembrane region" description="Helical" evidence="6">
    <location>
        <begin position="192"/>
        <end position="210"/>
    </location>
</feature>
<feature type="transmembrane region" description="Helical" evidence="6">
    <location>
        <begin position="75"/>
        <end position="95"/>
    </location>
</feature>
<dbReference type="GO" id="GO:0005886">
    <property type="term" value="C:plasma membrane"/>
    <property type="evidence" value="ECO:0007669"/>
    <property type="project" value="TreeGrafter"/>
</dbReference>
<accession>A0A285I096</accession>